<dbReference type="PANTHER" id="PTHR46173">
    <property type="entry name" value="CCA TRNA NUCLEOTIDYLTRANSFERASE 1, MITOCHONDRIAL"/>
    <property type="match status" value="1"/>
</dbReference>
<gene>
    <name evidence="12" type="ORF">EXM42_07475</name>
</gene>
<dbReference type="InterPro" id="IPR043519">
    <property type="entry name" value="NT_sf"/>
</dbReference>
<dbReference type="SUPFAM" id="SSF81891">
    <property type="entry name" value="Poly A polymerase C-terminal region-like"/>
    <property type="match status" value="1"/>
</dbReference>
<comment type="caution">
    <text evidence="12">The sequence shown here is derived from an EMBL/GenBank/DDBJ whole genome shotgun (WGS) entry which is preliminary data.</text>
</comment>
<feature type="domain" description="Poly A polymerase head" evidence="9">
    <location>
        <begin position="28"/>
        <end position="152"/>
    </location>
</feature>
<organism evidence="12 13">
    <name type="scientific">Clostridium botulinum</name>
    <dbReference type="NCBI Taxonomy" id="1491"/>
    <lineage>
        <taxon>Bacteria</taxon>
        <taxon>Bacillati</taxon>
        <taxon>Bacillota</taxon>
        <taxon>Clostridia</taxon>
        <taxon>Eubacteriales</taxon>
        <taxon>Clostridiaceae</taxon>
        <taxon>Clostridium</taxon>
    </lineage>
</organism>
<proteinExistence type="inferred from homology"/>
<dbReference type="GO" id="GO:0046872">
    <property type="term" value="F:metal ion binding"/>
    <property type="evidence" value="ECO:0007669"/>
    <property type="project" value="UniProtKB-KW"/>
</dbReference>
<dbReference type="EMBL" id="SGJP01000012">
    <property type="protein sequence ID" value="NFA60237.1"/>
    <property type="molecule type" value="Genomic_DNA"/>
</dbReference>
<sequence length="459" mass="52722">MLNKNIKIEIPKGVECIINNLQNNNYEAYIVGGAVRDSLLERKVNDWDITTSAKPQEVVNIFENLGYKIIPTGLKHGTVTILINSIGYEVTTFRIDGEYEDNRRPKEVKFTSNIEEDLKRRDLTINAMAYNDKTGLVDYFDGLEDLNNKIIRCVGNSKDRFNEDSLRMLRCIRFATQLNFHMEESTKLNIKELSRNITNVSMERIRDELCKILVSNKPVYGIKNIVESNLVDYIIPELKDCIGFEQYNIHHDKDVYGHILSVVGNVPNKLELRLAALLHDIAKPKCFSMGDNGQGHFYGHQKISADMTKDILKRLKFDNKTIDKVDKLVYNHMTRYDKLRTPSIKKFINKVGIDNLDDLFELQIADIKGSSKEYHNFDNVLNLKIKCEKILREKQPLTVKELDINGSDLIKLGINQGKEIGIMLNKLLDIVLENPNLNNKEDLIKIVIGENNLKSNLSH</sequence>
<comment type="similarity">
    <text evidence="8">Belongs to the tRNA nucleotidyltransferase/poly(A) polymerase family.</text>
</comment>
<keyword evidence="5" id="KW-0479">Metal-binding</keyword>
<dbReference type="Proteomes" id="UP000473089">
    <property type="component" value="Unassembled WGS sequence"/>
</dbReference>
<evidence type="ECO:0000313" key="12">
    <source>
        <dbReference type="EMBL" id="NFA60237.1"/>
    </source>
</evidence>
<keyword evidence="8" id="KW-0694">RNA-binding</keyword>
<dbReference type="InterPro" id="IPR032828">
    <property type="entry name" value="PolyA_RNA-bd"/>
</dbReference>
<evidence type="ECO:0000256" key="6">
    <source>
        <dbReference type="ARBA" id="ARBA00022741"/>
    </source>
</evidence>
<evidence type="ECO:0000313" key="13">
    <source>
        <dbReference type="Proteomes" id="UP000473089"/>
    </source>
</evidence>
<evidence type="ECO:0000256" key="7">
    <source>
        <dbReference type="ARBA" id="ARBA00022842"/>
    </source>
</evidence>
<feature type="domain" description="HD" evidence="10">
    <location>
        <begin position="268"/>
        <end position="337"/>
    </location>
</feature>
<name>A0A6M0SXK0_CLOBO</name>
<dbReference type="InterPro" id="IPR003607">
    <property type="entry name" value="HD/PDEase_dom"/>
</dbReference>
<accession>A0A6M0SXK0</accession>
<dbReference type="CDD" id="cd00077">
    <property type="entry name" value="HDc"/>
    <property type="match status" value="1"/>
</dbReference>
<protein>
    <submittedName>
        <fullName evidence="12">HD domain-containing protein</fullName>
    </submittedName>
</protein>
<evidence type="ECO:0000259" key="10">
    <source>
        <dbReference type="Pfam" id="PF01966"/>
    </source>
</evidence>
<dbReference type="Pfam" id="PF01743">
    <property type="entry name" value="PolyA_pol"/>
    <property type="match status" value="1"/>
</dbReference>
<evidence type="ECO:0000259" key="9">
    <source>
        <dbReference type="Pfam" id="PF01743"/>
    </source>
</evidence>
<dbReference type="GO" id="GO:0000049">
    <property type="term" value="F:tRNA binding"/>
    <property type="evidence" value="ECO:0007669"/>
    <property type="project" value="TreeGrafter"/>
</dbReference>
<dbReference type="PANTHER" id="PTHR46173:SF1">
    <property type="entry name" value="CCA TRNA NUCLEOTIDYLTRANSFERASE 1, MITOCHONDRIAL"/>
    <property type="match status" value="1"/>
</dbReference>
<feature type="domain" description="tRNA nucleotidyltransferase/poly(A) polymerase RNA and SrmB- binding" evidence="11">
    <location>
        <begin position="179"/>
        <end position="240"/>
    </location>
</feature>
<dbReference type="Gene3D" id="1.10.246.80">
    <property type="match status" value="1"/>
</dbReference>
<dbReference type="Pfam" id="PF01966">
    <property type="entry name" value="HD"/>
    <property type="match status" value="1"/>
</dbReference>
<dbReference type="Gene3D" id="3.30.460.10">
    <property type="entry name" value="Beta Polymerase, domain 2"/>
    <property type="match status" value="1"/>
</dbReference>
<keyword evidence="2 8" id="KW-0808">Transferase</keyword>
<evidence type="ECO:0000256" key="4">
    <source>
        <dbReference type="ARBA" id="ARBA00022695"/>
    </source>
</evidence>
<evidence type="ECO:0000256" key="5">
    <source>
        <dbReference type="ARBA" id="ARBA00022723"/>
    </source>
</evidence>
<evidence type="ECO:0000256" key="3">
    <source>
        <dbReference type="ARBA" id="ARBA00022694"/>
    </source>
</evidence>
<comment type="cofactor">
    <cofactor evidence="1">
        <name>Mg(2+)</name>
        <dbReference type="ChEBI" id="CHEBI:18420"/>
    </cofactor>
</comment>
<evidence type="ECO:0000256" key="8">
    <source>
        <dbReference type="RuleBase" id="RU003953"/>
    </source>
</evidence>
<dbReference type="InterPro" id="IPR050264">
    <property type="entry name" value="Bact_CCA-adding_enz_type3_sf"/>
</dbReference>
<keyword evidence="3" id="KW-0819">tRNA processing</keyword>
<reference evidence="12 13" key="1">
    <citation type="submission" date="2019-02" db="EMBL/GenBank/DDBJ databases">
        <title>Genome sequencing of Clostridium botulinum clinical isolates.</title>
        <authorList>
            <person name="Brunt J."/>
            <person name="Van Vliet A.H.M."/>
            <person name="Stringer S.C."/>
            <person name="Grant K.A."/>
            <person name="Carter A.C."/>
            <person name="Peck M.W."/>
        </authorList>
    </citation>
    <scope>NUCLEOTIDE SEQUENCE [LARGE SCALE GENOMIC DNA]</scope>
    <source>
        <strain evidence="12 13">R1125/03</strain>
    </source>
</reference>
<dbReference type="CDD" id="cd05398">
    <property type="entry name" value="NT_ClassII-CCAase"/>
    <property type="match status" value="1"/>
</dbReference>
<evidence type="ECO:0000256" key="2">
    <source>
        <dbReference type="ARBA" id="ARBA00022679"/>
    </source>
</evidence>
<dbReference type="AlphaFoldDB" id="A0A6M0SXK0"/>
<keyword evidence="6" id="KW-0547">Nucleotide-binding</keyword>
<dbReference type="Pfam" id="PF12627">
    <property type="entry name" value="PolyA_pol_RNAbd"/>
    <property type="match status" value="1"/>
</dbReference>
<evidence type="ECO:0000259" key="11">
    <source>
        <dbReference type="Pfam" id="PF12627"/>
    </source>
</evidence>
<dbReference type="InterPro" id="IPR002646">
    <property type="entry name" value="PolA_pol_head_dom"/>
</dbReference>
<dbReference type="SUPFAM" id="SSF81301">
    <property type="entry name" value="Nucleotidyltransferase"/>
    <property type="match status" value="1"/>
</dbReference>
<dbReference type="InterPro" id="IPR006674">
    <property type="entry name" value="HD_domain"/>
</dbReference>
<keyword evidence="4" id="KW-0548">Nucleotidyltransferase</keyword>
<dbReference type="GO" id="GO:0000166">
    <property type="term" value="F:nucleotide binding"/>
    <property type="evidence" value="ECO:0007669"/>
    <property type="project" value="UniProtKB-KW"/>
</dbReference>
<dbReference type="GO" id="GO:0016779">
    <property type="term" value="F:nucleotidyltransferase activity"/>
    <property type="evidence" value="ECO:0007669"/>
    <property type="project" value="UniProtKB-KW"/>
</dbReference>
<evidence type="ECO:0000256" key="1">
    <source>
        <dbReference type="ARBA" id="ARBA00001946"/>
    </source>
</evidence>
<dbReference type="Gene3D" id="1.10.3090.10">
    <property type="entry name" value="cca-adding enzyme, domain 2"/>
    <property type="match status" value="1"/>
</dbReference>
<keyword evidence="7" id="KW-0460">Magnesium</keyword>
<dbReference type="GO" id="GO:0008033">
    <property type="term" value="P:tRNA processing"/>
    <property type="evidence" value="ECO:0007669"/>
    <property type="project" value="UniProtKB-KW"/>
</dbReference>